<dbReference type="PROSITE" id="PS00577">
    <property type="entry name" value="AVIDIN_1"/>
    <property type="match status" value="1"/>
</dbReference>
<keyword evidence="12" id="KW-1185">Reference proteome</keyword>
<evidence type="ECO:0000256" key="5">
    <source>
        <dbReference type="ARBA" id="ARBA00022729"/>
    </source>
</evidence>
<name>A0A093GLR6_DRYPU</name>
<keyword evidence="8 10" id="KW-0092">Biotin</keyword>
<evidence type="ECO:0000256" key="7">
    <source>
        <dbReference type="ARBA" id="ARBA00023180"/>
    </source>
</evidence>
<dbReference type="SUPFAM" id="SSF50876">
    <property type="entry name" value="Avidin/streptavidin"/>
    <property type="match status" value="1"/>
</dbReference>
<accession>A0A093GLR6</accession>
<comment type="similarity">
    <text evidence="2 10">Belongs to the avidin/streptavidin family.</text>
</comment>
<evidence type="ECO:0000256" key="2">
    <source>
        <dbReference type="ARBA" id="ARBA00006297"/>
    </source>
</evidence>
<dbReference type="GO" id="GO:0009374">
    <property type="term" value="F:biotin binding"/>
    <property type="evidence" value="ECO:0007669"/>
    <property type="project" value="UniProtKB-UniRule"/>
</dbReference>
<keyword evidence="7 10" id="KW-0325">Glycoprotein</keyword>
<evidence type="ECO:0000256" key="1">
    <source>
        <dbReference type="ARBA" id="ARBA00004613"/>
    </source>
</evidence>
<organism evidence="11 12">
    <name type="scientific">Dryobates pubescens</name>
    <name type="common">Downy woodpecker</name>
    <name type="synonym">Picoides pubescens</name>
    <dbReference type="NCBI Taxonomy" id="118200"/>
    <lineage>
        <taxon>Eukaryota</taxon>
        <taxon>Metazoa</taxon>
        <taxon>Chordata</taxon>
        <taxon>Craniata</taxon>
        <taxon>Vertebrata</taxon>
        <taxon>Euteleostomi</taxon>
        <taxon>Archelosauria</taxon>
        <taxon>Archosauria</taxon>
        <taxon>Dinosauria</taxon>
        <taxon>Saurischia</taxon>
        <taxon>Theropoda</taxon>
        <taxon>Coelurosauria</taxon>
        <taxon>Aves</taxon>
        <taxon>Neognathae</taxon>
        <taxon>Neoaves</taxon>
        <taxon>Telluraves</taxon>
        <taxon>Coraciimorphae</taxon>
        <taxon>Piciformes</taxon>
        <taxon>Picidae</taxon>
        <taxon>Dryobates</taxon>
    </lineage>
</organism>
<dbReference type="Pfam" id="PF01382">
    <property type="entry name" value="Avidin"/>
    <property type="match status" value="1"/>
</dbReference>
<evidence type="ECO:0000256" key="9">
    <source>
        <dbReference type="PIRSR" id="PIRSR605468-51"/>
    </source>
</evidence>
<dbReference type="InterPro" id="IPR017889">
    <property type="entry name" value="Avidin-like_CS"/>
</dbReference>
<evidence type="ECO:0000256" key="6">
    <source>
        <dbReference type="ARBA" id="ARBA00023157"/>
    </source>
</evidence>
<dbReference type="GO" id="GO:0005576">
    <property type="term" value="C:extracellular region"/>
    <property type="evidence" value="ECO:0007669"/>
    <property type="project" value="UniProtKB-SubCell"/>
</dbReference>
<evidence type="ECO:0000313" key="12">
    <source>
        <dbReference type="Proteomes" id="UP000053875"/>
    </source>
</evidence>
<evidence type="ECO:0000313" key="11">
    <source>
        <dbReference type="EMBL" id="KFV71220.1"/>
    </source>
</evidence>
<proteinExistence type="inferred from homology"/>
<feature type="disulfide bond" evidence="9">
    <location>
        <begin position="14"/>
        <end position="93"/>
    </location>
</feature>
<evidence type="ECO:0000256" key="10">
    <source>
        <dbReference type="RuleBase" id="RU369114"/>
    </source>
</evidence>
<comment type="subcellular location">
    <subcellularLocation>
        <location evidence="1 10">Secreted</location>
    </subcellularLocation>
</comment>
<evidence type="ECO:0000256" key="4">
    <source>
        <dbReference type="ARBA" id="ARBA00022525"/>
    </source>
</evidence>
<keyword evidence="4 10" id="KW-0964">Secreted</keyword>
<dbReference type="EMBL" id="KL216752">
    <property type="protein sequence ID" value="KFV71220.1"/>
    <property type="molecule type" value="Genomic_DNA"/>
</dbReference>
<feature type="non-terminal residue" evidence="11">
    <location>
        <position position="132"/>
    </location>
</feature>
<dbReference type="Proteomes" id="UP000053875">
    <property type="component" value="Unassembled WGS sequence"/>
</dbReference>
<dbReference type="PRINTS" id="PR00709">
    <property type="entry name" value="AVIDIN"/>
</dbReference>
<dbReference type="AlphaFoldDB" id="A0A093GLR6"/>
<dbReference type="PROSITE" id="PS51326">
    <property type="entry name" value="AVIDIN_2"/>
    <property type="match status" value="1"/>
</dbReference>
<sequence length="132" mass="14598">LCCGINPESLPLQCVLTGNWTNDLGSTMEIKAVNEEGSFNGTYNTSVSATSNKIVLSPLQGYQNCKKESSQPTFGFTVNWNFSDSITVFTGQCFVDKKGKEVLKTMWLLRSHVDNITDDWKATSVGTNIFTR</sequence>
<dbReference type="Gene3D" id="2.40.128.30">
    <property type="entry name" value="Avidin-like"/>
    <property type="match status" value="1"/>
</dbReference>
<evidence type="ECO:0000256" key="8">
    <source>
        <dbReference type="ARBA" id="ARBA00023267"/>
    </source>
</evidence>
<dbReference type="InterPro" id="IPR051764">
    <property type="entry name" value="Avidin/Streptavidin-rel"/>
</dbReference>
<comment type="subunit">
    <text evidence="3 10">Homotetramer.</text>
</comment>
<dbReference type="InterPro" id="IPR005468">
    <property type="entry name" value="Avidin/str"/>
</dbReference>
<dbReference type="InterPro" id="IPR036896">
    <property type="entry name" value="Avidin-like_sf"/>
</dbReference>
<keyword evidence="5 10" id="KW-0732">Signal</keyword>
<keyword evidence="6 9" id="KW-1015">Disulfide bond</keyword>
<dbReference type="PANTHER" id="PTHR34399">
    <property type="entry name" value="AVIDIN-RELATED"/>
    <property type="match status" value="1"/>
</dbReference>
<comment type="function">
    <text evidence="10">Forms a strong non-covalent specific complex with biotin.</text>
</comment>
<gene>
    <name evidence="11" type="ORF">N307_01218</name>
</gene>
<evidence type="ECO:0000256" key="3">
    <source>
        <dbReference type="ARBA" id="ARBA00011881"/>
    </source>
</evidence>
<feature type="non-terminal residue" evidence="11">
    <location>
        <position position="1"/>
    </location>
</feature>
<reference evidence="11 12" key="1">
    <citation type="submission" date="2014-04" db="EMBL/GenBank/DDBJ databases">
        <title>Genome evolution of avian class.</title>
        <authorList>
            <person name="Zhang G."/>
            <person name="Li C."/>
        </authorList>
    </citation>
    <scope>NUCLEOTIDE SEQUENCE [LARGE SCALE GENOMIC DNA]</scope>
    <source>
        <strain evidence="11">BGI_N307</strain>
    </source>
</reference>
<dbReference type="InterPro" id="IPR005469">
    <property type="entry name" value="Avidin"/>
</dbReference>
<dbReference type="PANTHER" id="PTHR34399:SF3">
    <property type="entry name" value="AVID PROTEIN-RELATED"/>
    <property type="match status" value="1"/>
</dbReference>
<protein>
    <recommendedName>
        <fullName evidence="10">Avidin</fullName>
    </recommendedName>
</protein>